<evidence type="ECO:0000313" key="7">
    <source>
        <dbReference type="EMBL" id="OOC10120.1"/>
    </source>
</evidence>
<evidence type="ECO:0000259" key="6">
    <source>
        <dbReference type="Pfam" id="PF19278"/>
    </source>
</evidence>
<protein>
    <submittedName>
        <fullName evidence="7">5-oxoprolinase</fullName>
    </submittedName>
</protein>
<dbReference type="EMBL" id="MUZR01000023">
    <property type="protein sequence ID" value="OOC10120.1"/>
    <property type="molecule type" value="Genomic_DNA"/>
</dbReference>
<sequence length="1236" mass="130966">MMAGGDAHAQARGRHADTRAWDFWIDRGGTFTDIVARDPDGRLHSHKLLSEHPEAYADAAVQGIRDLLGLRPGKPVPQSRIHEVRMGTTVATNALLEGKGEPVVLVITAGLEDALRIGHQARPELFARDIRLPAPVYDRVEPVDERVDAAGRVLRSPDLEDLRPRLQTARAEGYRALAVACVHGYRFPAHEQAVAALARELGFQEVVASHEVSGLIKLVPRGETAVVDAFLSPVLRRYVRQVTAELGTVPLRFMQSSGGLVDGEHFRGRDAVLSGPAGGIVGALRTAGPLGFERLITFDMGGTSTDVAHLAGELERRQESEVAGVRLRVPMLDIHTVAAGGGSICRFDGMRLRVGPESAGAQPGPAAYGQGGPLTVTDCNLQLGRLRPEYFPAVFGPDRDRPLDAGAVAEGFAALAAEVGATQDETPSPEALAEGLLEIAVEHMARAIKTISVQRGHDVGGYALVCFGGAGGQHACRVAERLGMRHVLLHPLGGVLSAFGMGLAELRALHEASLELPLEGDGVAGLEVALGELEAAARDELTAQGVDPAQLQLRRRVHLRVEGSDSTLEVDAGSAEAMLHAFAQAWRQRYGFAPPDRRLVVAVATVEAIGPGAENPADGGGAETGADPAGTPADAGERVAMFTAGQWREVPLYRREALSPGMCLDGPAIVIEATGTVILEPDWRGHMAADGTLVLEHHPAAAAHDRKRRDDPQRRDPVRLEVFNNRFMAIADQMGFTLQNTAHSVNIKERLDFSCALFDGAGRLVANAPHMPVHLGSMGASVRAIVAAFGDDLRPGDAYMLNDPFNGGTHLPDITVVTPVFLDAAGGVTSDPATPAVLRYFVASRGHHADVGGITPGSMPAFSSAPEEEGVRIPPVRLVRDGQFDGEILQTLLTSGPWPARNPAQNRADLEAQVAANRRGLEELDRLLAESGPALVTASMQHVQGNAAEAVRRLIPDLQSGSYRCALDNGAEIVVSVTPDLPGAAEDARLVIDFDGTSAQRADNFNAPVSIVRATVLYVLRCLLDDPVPLNDGCLDPVDLRVPEGCMLNPVPPAAVVAGNVETSQAVTDALFAALGVQAAAQGTMNNLTFGNDRHQYYETIAGGAGAGPGHHGASAVQTHMTNSRLTDPEVLESRFPVRVERFALRAGSGGAGWWRGGDGVIRRLGFDEPMELTLLANRRRVAPFGLCGGGDAAAGEDWLIRADGRRERLQGRDRRSLEAGDAVEIHTPGGGGYGP</sequence>
<feature type="domain" description="Hydantoinase A/oxoprolinase" evidence="3">
    <location>
        <begin position="221"/>
        <end position="508"/>
    </location>
</feature>
<dbReference type="AlphaFoldDB" id="A0A1V2ZYD7"/>
<dbReference type="GO" id="GO:0006749">
    <property type="term" value="P:glutathione metabolic process"/>
    <property type="evidence" value="ECO:0007669"/>
    <property type="project" value="TreeGrafter"/>
</dbReference>
<name>A0A1V2ZYD7_9GAMM</name>
<dbReference type="InterPro" id="IPR002821">
    <property type="entry name" value="Hydantoinase_A"/>
</dbReference>
<feature type="domain" description="Hydantoinase B/oxoprolinase" evidence="4">
    <location>
        <begin position="716"/>
        <end position="1235"/>
    </location>
</feature>
<gene>
    <name evidence="7" type="ORF">B1A74_07410</name>
</gene>
<dbReference type="PANTHER" id="PTHR11365">
    <property type="entry name" value="5-OXOPROLINASE RELATED"/>
    <property type="match status" value="1"/>
</dbReference>
<feature type="region of interest" description="Disordered" evidence="2">
    <location>
        <begin position="611"/>
        <end position="634"/>
    </location>
</feature>
<organism evidence="7 8">
    <name type="scientific">Thioalkalivibrio halophilus</name>
    <dbReference type="NCBI Taxonomy" id="252474"/>
    <lineage>
        <taxon>Bacteria</taxon>
        <taxon>Pseudomonadati</taxon>
        <taxon>Pseudomonadota</taxon>
        <taxon>Gammaproteobacteria</taxon>
        <taxon>Chromatiales</taxon>
        <taxon>Ectothiorhodospiraceae</taxon>
        <taxon>Thioalkalivibrio</taxon>
    </lineage>
</organism>
<dbReference type="InterPro" id="IPR045079">
    <property type="entry name" value="Oxoprolinase-like"/>
</dbReference>
<evidence type="ECO:0000259" key="5">
    <source>
        <dbReference type="Pfam" id="PF05378"/>
    </source>
</evidence>
<feature type="region of interest" description="Disordered" evidence="2">
    <location>
        <begin position="1212"/>
        <end position="1236"/>
    </location>
</feature>
<evidence type="ECO:0000259" key="3">
    <source>
        <dbReference type="Pfam" id="PF01968"/>
    </source>
</evidence>
<reference evidence="7 8" key="1">
    <citation type="submission" date="2017-02" db="EMBL/GenBank/DDBJ databases">
        <title>Genomic diversity within the haloalkaliphilic genus Thioalkalivibrio.</title>
        <authorList>
            <person name="Ahn A.-C."/>
            <person name="Meier-Kolthoff J."/>
            <person name="Overmars L."/>
            <person name="Richter M."/>
            <person name="Woyke T."/>
            <person name="Sorokin D.Y."/>
            <person name="Muyzer G."/>
        </authorList>
    </citation>
    <scope>NUCLEOTIDE SEQUENCE [LARGE SCALE GENOMIC DNA]</scope>
    <source>
        <strain evidence="7 8">HL17</strain>
    </source>
</reference>
<accession>A0A1V2ZYD7</accession>
<proteinExistence type="inferred from homology"/>
<dbReference type="PANTHER" id="PTHR11365:SF23">
    <property type="entry name" value="HYPOTHETICAL 5-OXOPROLINASE (EUROFUNG)-RELATED"/>
    <property type="match status" value="1"/>
</dbReference>
<dbReference type="InterPro" id="IPR008040">
    <property type="entry name" value="Hydant_A_N"/>
</dbReference>
<evidence type="ECO:0000256" key="1">
    <source>
        <dbReference type="ARBA" id="ARBA00010403"/>
    </source>
</evidence>
<evidence type="ECO:0000256" key="2">
    <source>
        <dbReference type="SAM" id="MobiDB-lite"/>
    </source>
</evidence>
<dbReference type="Pfam" id="PF19278">
    <property type="entry name" value="Hydant_A_C"/>
    <property type="match status" value="1"/>
</dbReference>
<comment type="similarity">
    <text evidence="1">Belongs to the oxoprolinase family.</text>
</comment>
<feature type="compositionally biased region" description="Low complexity" evidence="2">
    <location>
        <begin position="624"/>
        <end position="634"/>
    </location>
</feature>
<keyword evidence="8" id="KW-1185">Reference proteome</keyword>
<dbReference type="Pfam" id="PF02538">
    <property type="entry name" value="Hydantoinase_B"/>
    <property type="match status" value="1"/>
</dbReference>
<comment type="caution">
    <text evidence="7">The sequence shown here is derived from an EMBL/GenBank/DDBJ whole genome shotgun (WGS) entry which is preliminary data.</text>
</comment>
<dbReference type="InterPro" id="IPR049517">
    <property type="entry name" value="ACX-like_C"/>
</dbReference>
<dbReference type="GO" id="GO:0005829">
    <property type="term" value="C:cytosol"/>
    <property type="evidence" value="ECO:0007669"/>
    <property type="project" value="TreeGrafter"/>
</dbReference>
<dbReference type="RefSeq" id="WP_077244230.1">
    <property type="nucleotide sequence ID" value="NZ_MUZR01000023.1"/>
</dbReference>
<dbReference type="STRING" id="252474.B1A74_07410"/>
<evidence type="ECO:0000313" key="8">
    <source>
        <dbReference type="Proteomes" id="UP000189177"/>
    </source>
</evidence>
<dbReference type="GO" id="GO:0017168">
    <property type="term" value="F:5-oxoprolinase (ATP-hydrolyzing) activity"/>
    <property type="evidence" value="ECO:0007669"/>
    <property type="project" value="TreeGrafter"/>
</dbReference>
<dbReference type="OrthoDB" id="9768323at2"/>
<feature type="domain" description="Acetophenone carboxylase-like C-terminal" evidence="6">
    <location>
        <begin position="526"/>
        <end position="684"/>
    </location>
</feature>
<dbReference type="Pfam" id="PF05378">
    <property type="entry name" value="Hydant_A_N"/>
    <property type="match status" value="1"/>
</dbReference>
<dbReference type="Proteomes" id="UP000189177">
    <property type="component" value="Unassembled WGS sequence"/>
</dbReference>
<evidence type="ECO:0000259" key="4">
    <source>
        <dbReference type="Pfam" id="PF02538"/>
    </source>
</evidence>
<feature type="domain" description="Hydantoinase/oxoprolinase N-terminal" evidence="5">
    <location>
        <begin position="23"/>
        <end position="201"/>
    </location>
</feature>
<dbReference type="Pfam" id="PF01968">
    <property type="entry name" value="Hydantoinase_A"/>
    <property type="match status" value="1"/>
</dbReference>
<dbReference type="InterPro" id="IPR003692">
    <property type="entry name" value="Hydantoinase_B"/>
</dbReference>